<evidence type="ECO:0000313" key="1">
    <source>
        <dbReference type="EMBL" id="GIX96661.1"/>
    </source>
</evidence>
<proteinExistence type="predicted"/>
<sequence length="140" mass="15174">MEDNNSPENESLSNKAFVYTSPPFVVAANLPYRLEQKWASGTAMFKLRNDAHGIASFPNGLWEGMSCTSCVIRSTAQLNRGAGESARLEKSSSLAGAASLAFFQKGSPAQWRGQQFPEAENESLFNKSFCLHLPAFCCGG</sequence>
<comment type="caution">
    <text evidence="1">The sequence shown here is derived from an EMBL/GenBank/DDBJ whole genome shotgun (WGS) entry which is preliminary data.</text>
</comment>
<dbReference type="Proteomes" id="UP001054945">
    <property type="component" value="Unassembled WGS sequence"/>
</dbReference>
<gene>
    <name evidence="1" type="ORF">CEXT_654631</name>
</gene>
<evidence type="ECO:0000313" key="2">
    <source>
        <dbReference type="Proteomes" id="UP001054945"/>
    </source>
</evidence>
<keyword evidence="2" id="KW-1185">Reference proteome</keyword>
<dbReference type="AlphaFoldDB" id="A0AAV4PHW7"/>
<organism evidence="1 2">
    <name type="scientific">Caerostris extrusa</name>
    <name type="common">Bark spider</name>
    <name type="synonym">Caerostris bankana</name>
    <dbReference type="NCBI Taxonomy" id="172846"/>
    <lineage>
        <taxon>Eukaryota</taxon>
        <taxon>Metazoa</taxon>
        <taxon>Ecdysozoa</taxon>
        <taxon>Arthropoda</taxon>
        <taxon>Chelicerata</taxon>
        <taxon>Arachnida</taxon>
        <taxon>Araneae</taxon>
        <taxon>Araneomorphae</taxon>
        <taxon>Entelegynae</taxon>
        <taxon>Araneoidea</taxon>
        <taxon>Araneidae</taxon>
        <taxon>Caerostris</taxon>
    </lineage>
</organism>
<dbReference type="EMBL" id="BPLR01004674">
    <property type="protein sequence ID" value="GIX96661.1"/>
    <property type="molecule type" value="Genomic_DNA"/>
</dbReference>
<protein>
    <submittedName>
        <fullName evidence="1">Uncharacterized protein</fullName>
    </submittedName>
</protein>
<name>A0AAV4PHW7_CAEEX</name>
<reference evidence="1 2" key="1">
    <citation type="submission" date="2021-06" db="EMBL/GenBank/DDBJ databases">
        <title>Caerostris extrusa draft genome.</title>
        <authorList>
            <person name="Kono N."/>
            <person name="Arakawa K."/>
        </authorList>
    </citation>
    <scope>NUCLEOTIDE SEQUENCE [LARGE SCALE GENOMIC DNA]</scope>
</reference>
<accession>A0AAV4PHW7</accession>